<dbReference type="InterPro" id="IPR006016">
    <property type="entry name" value="UspA"/>
</dbReference>
<sequence length="302" mass="31657">MTTSTPTAPLGNPGAAPAEDRPAREVVVGVDGSEVGLGAVRWAAREAVRRNASLRIVHAAPYLSRGSGGAPPPELSRARRITAQAYTVARHTDHDVQAATEVVPDDPTTVLLRAAAASQLLVLGSSTTGAADELVLASVAVHVGARSPQPVVVVPRQRPGGAEERPVVAVLGVGDRDDDDAVATFAAAAAERSGVGLTVLQTRPPRHSAGPSWVDDLDEWHRRYPGLSVSHSDLPAPRADQILRATCPAPLLAISAGTGGLLHRDLDGPHRWLLRHCTSPMALIPPVHRPEEEPREEIIALG</sequence>
<feature type="region of interest" description="Disordered" evidence="2">
    <location>
        <begin position="1"/>
        <end position="22"/>
    </location>
</feature>
<organism evidence="4 5">
    <name type="scientific">Blastococcus deserti</name>
    <dbReference type="NCBI Taxonomy" id="2259033"/>
    <lineage>
        <taxon>Bacteria</taxon>
        <taxon>Bacillati</taxon>
        <taxon>Actinomycetota</taxon>
        <taxon>Actinomycetes</taxon>
        <taxon>Geodermatophilales</taxon>
        <taxon>Geodermatophilaceae</taxon>
        <taxon>Blastococcus</taxon>
    </lineage>
</organism>
<dbReference type="PANTHER" id="PTHR46553">
    <property type="entry name" value="ADENINE NUCLEOTIDE ALPHA HYDROLASES-LIKE SUPERFAMILY PROTEIN"/>
    <property type="match status" value="1"/>
</dbReference>
<evidence type="ECO:0000313" key="5">
    <source>
        <dbReference type="Proteomes" id="UP001597402"/>
    </source>
</evidence>
<comment type="caution">
    <text evidence="4">The sequence shown here is derived from an EMBL/GenBank/DDBJ whole genome shotgun (WGS) entry which is preliminary data.</text>
</comment>
<dbReference type="RefSeq" id="WP_376874262.1">
    <property type="nucleotide sequence ID" value="NZ_JBHUHP010000009.1"/>
</dbReference>
<dbReference type="Pfam" id="PF00582">
    <property type="entry name" value="Usp"/>
    <property type="match status" value="1"/>
</dbReference>
<dbReference type="PANTHER" id="PTHR46553:SF3">
    <property type="entry name" value="ADENINE NUCLEOTIDE ALPHA HYDROLASES-LIKE SUPERFAMILY PROTEIN"/>
    <property type="match status" value="1"/>
</dbReference>
<dbReference type="Proteomes" id="UP001597402">
    <property type="component" value="Unassembled WGS sequence"/>
</dbReference>
<evidence type="ECO:0000259" key="3">
    <source>
        <dbReference type="Pfam" id="PF00582"/>
    </source>
</evidence>
<proteinExistence type="inferred from homology"/>
<dbReference type="InterPro" id="IPR006015">
    <property type="entry name" value="Universal_stress_UspA"/>
</dbReference>
<feature type="domain" description="UspA" evidence="3">
    <location>
        <begin position="24"/>
        <end position="155"/>
    </location>
</feature>
<dbReference type="PRINTS" id="PR01438">
    <property type="entry name" value="UNVRSLSTRESS"/>
</dbReference>
<protein>
    <submittedName>
        <fullName evidence="4">Universal stress protein</fullName>
    </submittedName>
</protein>
<evidence type="ECO:0000256" key="1">
    <source>
        <dbReference type="ARBA" id="ARBA00008791"/>
    </source>
</evidence>
<keyword evidence="5" id="KW-1185">Reference proteome</keyword>
<name>A0ABW4X963_9ACTN</name>
<accession>A0ABW4X963</accession>
<evidence type="ECO:0000313" key="4">
    <source>
        <dbReference type="EMBL" id="MFD2091715.1"/>
    </source>
</evidence>
<comment type="similarity">
    <text evidence="1">Belongs to the universal stress protein A family.</text>
</comment>
<gene>
    <name evidence="4" type="ORF">ACFSHS_09025</name>
</gene>
<evidence type="ECO:0000256" key="2">
    <source>
        <dbReference type="SAM" id="MobiDB-lite"/>
    </source>
</evidence>
<dbReference type="SUPFAM" id="SSF52402">
    <property type="entry name" value="Adenine nucleotide alpha hydrolases-like"/>
    <property type="match status" value="1"/>
</dbReference>
<dbReference type="EMBL" id="JBHUHP010000009">
    <property type="protein sequence ID" value="MFD2091715.1"/>
    <property type="molecule type" value="Genomic_DNA"/>
</dbReference>
<dbReference type="Gene3D" id="3.40.50.12370">
    <property type="match status" value="1"/>
</dbReference>
<reference evidence="5" key="1">
    <citation type="journal article" date="2019" name="Int. J. Syst. Evol. Microbiol.">
        <title>The Global Catalogue of Microorganisms (GCM) 10K type strain sequencing project: providing services to taxonomists for standard genome sequencing and annotation.</title>
        <authorList>
            <consortium name="The Broad Institute Genomics Platform"/>
            <consortium name="The Broad Institute Genome Sequencing Center for Infectious Disease"/>
            <person name="Wu L."/>
            <person name="Ma J."/>
        </authorList>
    </citation>
    <scope>NUCLEOTIDE SEQUENCE [LARGE SCALE GENOMIC DNA]</scope>
    <source>
        <strain evidence="5">JCM 3338</strain>
    </source>
</reference>